<dbReference type="Proteomes" id="UP000800094">
    <property type="component" value="Unassembled WGS sequence"/>
</dbReference>
<evidence type="ECO:0000256" key="1">
    <source>
        <dbReference type="SAM" id="Phobius"/>
    </source>
</evidence>
<keyword evidence="1" id="KW-1133">Transmembrane helix</keyword>
<evidence type="ECO:0000313" key="3">
    <source>
        <dbReference type="Proteomes" id="UP000800094"/>
    </source>
</evidence>
<protein>
    <submittedName>
        <fullName evidence="2">Uncharacterized protein</fullName>
    </submittedName>
</protein>
<sequence>MSLPPTERSPLRPDTMRYTSYTESSERHYVDIDTSTDIEAAAAADRRQRDDAMSRFWSDFEHGVLPGYEDAVTPPAYEEEEGAEGGGVGCWQRVRRLWWAVLLFVGGEVCILYVMFWVVKGRGKEGR</sequence>
<dbReference type="EMBL" id="ML987197">
    <property type="protein sequence ID" value="KAF2247227.1"/>
    <property type="molecule type" value="Genomic_DNA"/>
</dbReference>
<gene>
    <name evidence="2" type="ORF">BU26DRAFT_566211</name>
</gene>
<dbReference type="GeneID" id="54586814"/>
<proteinExistence type="predicted"/>
<accession>A0A6A6IAH8</accession>
<dbReference type="RefSeq" id="XP_033682231.1">
    <property type="nucleotide sequence ID" value="XM_033833484.1"/>
</dbReference>
<feature type="transmembrane region" description="Helical" evidence="1">
    <location>
        <begin position="97"/>
        <end position="119"/>
    </location>
</feature>
<reference evidence="2" key="1">
    <citation type="journal article" date="2020" name="Stud. Mycol.">
        <title>101 Dothideomycetes genomes: a test case for predicting lifestyles and emergence of pathogens.</title>
        <authorList>
            <person name="Haridas S."/>
            <person name="Albert R."/>
            <person name="Binder M."/>
            <person name="Bloem J."/>
            <person name="Labutti K."/>
            <person name="Salamov A."/>
            <person name="Andreopoulos B."/>
            <person name="Baker S."/>
            <person name="Barry K."/>
            <person name="Bills G."/>
            <person name="Bluhm B."/>
            <person name="Cannon C."/>
            <person name="Castanera R."/>
            <person name="Culley D."/>
            <person name="Daum C."/>
            <person name="Ezra D."/>
            <person name="Gonzalez J."/>
            <person name="Henrissat B."/>
            <person name="Kuo A."/>
            <person name="Liang C."/>
            <person name="Lipzen A."/>
            <person name="Lutzoni F."/>
            <person name="Magnuson J."/>
            <person name="Mondo S."/>
            <person name="Nolan M."/>
            <person name="Ohm R."/>
            <person name="Pangilinan J."/>
            <person name="Park H.-J."/>
            <person name="Ramirez L."/>
            <person name="Alfaro M."/>
            <person name="Sun H."/>
            <person name="Tritt A."/>
            <person name="Yoshinaga Y."/>
            <person name="Zwiers L.-H."/>
            <person name="Turgeon B."/>
            <person name="Goodwin S."/>
            <person name="Spatafora J."/>
            <person name="Crous P."/>
            <person name="Grigoriev I."/>
        </authorList>
    </citation>
    <scope>NUCLEOTIDE SEQUENCE</scope>
    <source>
        <strain evidence="2">CBS 122368</strain>
    </source>
</reference>
<keyword evidence="1" id="KW-0812">Transmembrane</keyword>
<keyword evidence="1" id="KW-0472">Membrane</keyword>
<evidence type="ECO:0000313" key="2">
    <source>
        <dbReference type="EMBL" id="KAF2247227.1"/>
    </source>
</evidence>
<name>A0A6A6IAH8_9PLEO</name>
<keyword evidence="3" id="KW-1185">Reference proteome</keyword>
<dbReference type="AlphaFoldDB" id="A0A6A6IAH8"/>
<organism evidence="2 3">
    <name type="scientific">Trematosphaeria pertusa</name>
    <dbReference type="NCBI Taxonomy" id="390896"/>
    <lineage>
        <taxon>Eukaryota</taxon>
        <taxon>Fungi</taxon>
        <taxon>Dikarya</taxon>
        <taxon>Ascomycota</taxon>
        <taxon>Pezizomycotina</taxon>
        <taxon>Dothideomycetes</taxon>
        <taxon>Pleosporomycetidae</taxon>
        <taxon>Pleosporales</taxon>
        <taxon>Massarineae</taxon>
        <taxon>Trematosphaeriaceae</taxon>
        <taxon>Trematosphaeria</taxon>
    </lineage>
</organism>